<organism evidence="2 3">
    <name type="scientific">Desulfotignum balticum</name>
    <dbReference type="NCBI Taxonomy" id="115781"/>
    <lineage>
        <taxon>Bacteria</taxon>
        <taxon>Pseudomonadati</taxon>
        <taxon>Thermodesulfobacteriota</taxon>
        <taxon>Desulfobacteria</taxon>
        <taxon>Desulfobacterales</taxon>
        <taxon>Desulfobacteraceae</taxon>
        <taxon>Desulfotignum</taxon>
    </lineage>
</organism>
<name>A0A931CXI8_9BACT</name>
<keyword evidence="1" id="KW-0472">Membrane</keyword>
<feature type="transmembrane region" description="Helical" evidence="1">
    <location>
        <begin position="7"/>
        <end position="25"/>
    </location>
</feature>
<dbReference type="Proteomes" id="UP000706172">
    <property type="component" value="Unassembled WGS sequence"/>
</dbReference>
<dbReference type="AlphaFoldDB" id="A0A931CXI8"/>
<accession>A0A931CXI8</accession>
<keyword evidence="1" id="KW-1133">Transmembrane helix</keyword>
<gene>
    <name evidence="2" type="ORF">H0S81_04800</name>
</gene>
<reference evidence="2" key="1">
    <citation type="submission" date="2020-07" db="EMBL/GenBank/DDBJ databases">
        <title>Severe corrosion of carbon steel in oil field produced water can be linked to methanogenic archaea containing a special type of NiFe hydrogenase.</title>
        <authorList>
            <person name="Lahme S."/>
            <person name="Mand J."/>
            <person name="Longwell J."/>
            <person name="Smith R."/>
            <person name="Enning D."/>
        </authorList>
    </citation>
    <scope>NUCLEOTIDE SEQUENCE</scope>
    <source>
        <strain evidence="2">MIC098Bin6</strain>
    </source>
</reference>
<evidence type="ECO:0000313" key="3">
    <source>
        <dbReference type="Proteomes" id="UP000706172"/>
    </source>
</evidence>
<evidence type="ECO:0000313" key="2">
    <source>
        <dbReference type="EMBL" id="MBG0779226.1"/>
    </source>
</evidence>
<sequence length="62" mass="6937">MNTLLIFVIRLILGLVFGILLIRVFRPEWGLFHGVITGLVLVALAYAMRYFKTSKAGKKGSL</sequence>
<evidence type="ECO:0000256" key="1">
    <source>
        <dbReference type="SAM" id="Phobius"/>
    </source>
</evidence>
<proteinExistence type="predicted"/>
<protein>
    <submittedName>
        <fullName evidence="2">Uncharacterized protein</fullName>
    </submittedName>
</protein>
<feature type="transmembrane region" description="Helical" evidence="1">
    <location>
        <begin position="31"/>
        <end position="51"/>
    </location>
</feature>
<dbReference type="EMBL" id="JACCQK010000246">
    <property type="protein sequence ID" value="MBG0779226.1"/>
    <property type="molecule type" value="Genomic_DNA"/>
</dbReference>
<comment type="caution">
    <text evidence="2">The sequence shown here is derived from an EMBL/GenBank/DDBJ whole genome shotgun (WGS) entry which is preliminary data.</text>
</comment>
<keyword evidence="1" id="KW-0812">Transmembrane</keyword>